<dbReference type="InterPro" id="IPR004843">
    <property type="entry name" value="Calcineurin-like_PHP"/>
</dbReference>
<keyword evidence="2" id="KW-0472">Membrane</keyword>
<organism evidence="5">
    <name type="scientific">Candidatus Methanophaga sp. ANME-1 ERB7</name>
    <dbReference type="NCBI Taxonomy" id="2759913"/>
    <lineage>
        <taxon>Archaea</taxon>
        <taxon>Methanobacteriati</taxon>
        <taxon>Methanobacteriota</taxon>
        <taxon>Stenosarchaea group</taxon>
        <taxon>Methanomicrobia</taxon>
        <taxon>Candidatus Methanophagales</taxon>
        <taxon>Candidatus Methanophagaceae</taxon>
        <taxon>Candidatus Methanophaga</taxon>
    </lineage>
</organism>
<evidence type="ECO:0000259" key="4">
    <source>
        <dbReference type="Pfam" id="PF25077"/>
    </source>
</evidence>
<dbReference type="Pfam" id="PF00149">
    <property type="entry name" value="Metallophos"/>
    <property type="match status" value="1"/>
</dbReference>
<protein>
    <submittedName>
        <fullName evidence="5">3',5'-cyclic adenosine monophosphate phosphodiesterase CpdA</fullName>
        <ecNumber evidence="5">3.1.4.53</ecNumber>
    </submittedName>
</protein>
<dbReference type="PANTHER" id="PTHR22953:SF153">
    <property type="entry name" value="PURPLE ACID PHOSPHATASE"/>
    <property type="match status" value="1"/>
</dbReference>
<evidence type="ECO:0000256" key="2">
    <source>
        <dbReference type="SAM" id="Phobius"/>
    </source>
</evidence>
<dbReference type="InterPro" id="IPR039331">
    <property type="entry name" value="PAPs-like"/>
</dbReference>
<dbReference type="GO" id="GO:0004115">
    <property type="term" value="F:3',5'-cyclic-AMP phosphodiesterase activity"/>
    <property type="evidence" value="ECO:0007669"/>
    <property type="project" value="UniProtKB-EC"/>
</dbReference>
<dbReference type="SUPFAM" id="SSF56300">
    <property type="entry name" value="Metallo-dependent phosphatases"/>
    <property type="match status" value="1"/>
</dbReference>
<dbReference type="PANTHER" id="PTHR22953">
    <property type="entry name" value="ACID PHOSPHATASE RELATED"/>
    <property type="match status" value="1"/>
</dbReference>
<keyword evidence="2" id="KW-0812">Transmembrane</keyword>
<evidence type="ECO:0000313" key="5">
    <source>
        <dbReference type="EMBL" id="QNO55779.1"/>
    </source>
</evidence>
<dbReference type="EC" id="3.1.4.53" evidence="5"/>
<dbReference type="InterPro" id="IPR008963">
    <property type="entry name" value="Purple_acid_Pase-like_N"/>
</dbReference>
<dbReference type="AlphaFoldDB" id="A0A7G9Z695"/>
<keyword evidence="1" id="KW-0732">Signal</keyword>
<gene>
    <name evidence="5" type="primary">cpdA</name>
    <name evidence="5" type="ORF">DIJDKDOB_00010</name>
</gene>
<proteinExistence type="predicted"/>
<dbReference type="GO" id="GO:0046872">
    <property type="term" value="F:metal ion binding"/>
    <property type="evidence" value="ECO:0007669"/>
    <property type="project" value="InterPro"/>
</dbReference>
<dbReference type="EMBL" id="MT631629">
    <property type="protein sequence ID" value="QNO55779.1"/>
    <property type="molecule type" value="Genomic_DNA"/>
</dbReference>
<dbReference type="Gene3D" id="2.60.40.380">
    <property type="entry name" value="Purple acid phosphatase-like, N-terminal"/>
    <property type="match status" value="1"/>
</dbReference>
<sequence>MNRKSKAKKLFEDTQTVSPIRALYVIAILAISVLVVPVCAQPGNLGHNLAYPELPQKDVTPDYLLVDGVDVTVDAVAKEATLQFDTIVPTSKAIVDYGLFVPQQEIKVPQYRREGIEELVGENTAHTVSKINIGKFESSRYDICNFEEDGGVICYCIELYNPEKATSVFYDGRFRVDGDYNIVPCVTEGPFVDLVTTDSAVISWETDAPTTAAVETDSKSYTDDVSNTHHEIAISGLAPNTEYKYDVLVDGVKDIKTYKFKTTPAAASTKFEFALMSDSRAGVGGGERSFAGVNYHKLSRFMTDAYNNGADVILFGGDLVNGYTTSLEDYRMQLKAWKDATEQIGCYIPIYEGMGNHEAVIDVYDDESKYGIDFDKQDADGDKSSETIFAAEFVNPANSFPDPENTSAPSYEENVYYFDYGNTRFIAFNTNYWWCNYPEDFGGNLEGYVMDNQLEWIKDVLDDTKNNPSIEHVFMFAHEPAFPNGGHLQDAQWYSGGDSAENEDYVGNPLDRAYVVERRDELWEAISQNGKVVAVFFGDEHNYNRMSVDSETPVHLDGSANANFTNSVWQIVSGGAGAPFYAQEDTPWSGDVEVFYPSKHYCMVSVDGDKVSLKAISDSGEIVDECVLCG</sequence>
<dbReference type="Pfam" id="PF25077">
    <property type="entry name" value="DUF7800"/>
    <property type="match status" value="1"/>
</dbReference>
<dbReference type="Gene3D" id="3.60.21.10">
    <property type="match status" value="1"/>
</dbReference>
<dbReference type="SUPFAM" id="SSF49363">
    <property type="entry name" value="Purple acid phosphatase, N-terminal domain"/>
    <property type="match status" value="1"/>
</dbReference>
<name>A0A7G9Z695_9EURY</name>
<feature type="domain" description="DUF7800" evidence="4">
    <location>
        <begin position="188"/>
        <end position="261"/>
    </location>
</feature>
<feature type="transmembrane region" description="Helical" evidence="2">
    <location>
        <begin position="21"/>
        <end position="38"/>
    </location>
</feature>
<keyword evidence="5" id="KW-0378">Hydrolase</keyword>
<feature type="domain" description="Calcineurin-like phosphoesterase" evidence="3">
    <location>
        <begin position="294"/>
        <end position="543"/>
    </location>
</feature>
<reference evidence="5" key="1">
    <citation type="submission" date="2020-06" db="EMBL/GenBank/DDBJ databases">
        <title>Unique genomic features of the anaerobic methanotrophic archaea.</title>
        <authorList>
            <person name="Chadwick G.L."/>
            <person name="Skennerton C.T."/>
            <person name="Laso-Perez R."/>
            <person name="Leu A.O."/>
            <person name="Speth D.R."/>
            <person name="Yu H."/>
            <person name="Morgan-Lang C."/>
            <person name="Hatzenpichler R."/>
            <person name="Goudeau D."/>
            <person name="Malmstrom R."/>
            <person name="Brazelton W.J."/>
            <person name="Woyke T."/>
            <person name="Hallam S.J."/>
            <person name="Tyson G.W."/>
            <person name="Wegener G."/>
            <person name="Boetius A."/>
            <person name="Orphan V."/>
        </authorList>
    </citation>
    <scope>NUCLEOTIDE SEQUENCE</scope>
</reference>
<dbReference type="GO" id="GO:0003993">
    <property type="term" value="F:acid phosphatase activity"/>
    <property type="evidence" value="ECO:0007669"/>
    <property type="project" value="InterPro"/>
</dbReference>
<evidence type="ECO:0000256" key="1">
    <source>
        <dbReference type="ARBA" id="ARBA00022729"/>
    </source>
</evidence>
<accession>A0A7G9Z695</accession>
<dbReference type="InterPro" id="IPR056702">
    <property type="entry name" value="DUF7800"/>
</dbReference>
<evidence type="ECO:0000259" key="3">
    <source>
        <dbReference type="Pfam" id="PF00149"/>
    </source>
</evidence>
<dbReference type="InterPro" id="IPR029052">
    <property type="entry name" value="Metallo-depent_PP-like"/>
</dbReference>
<keyword evidence="2" id="KW-1133">Transmembrane helix</keyword>